<dbReference type="PANTHER" id="PTHR21143:SF104">
    <property type="entry name" value="GUSTATORY RECEPTOR 8A-RELATED"/>
    <property type="match status" value="1"/>
</dbReference>
<dbReference type="GO" id="GO:0007635">
    <property type="term" value="P:chemosensory behavior"/>
    <property type="evidence" value="ECO:0007669"/>
    <property type="project" value="TreeGrafter"/>
</dbReference>
<keyword evidence="5 8" id="KW-0472">Membrane</keyword>
<keyword evidence="2" id="KW-1003">Cell membrane</keyword>
<dbReference type="Pfam" id="PF08395">
    <property type="entry name" value="7tm_7"/>
    <property type="match status" value="1"/>
</dbReference>
<dbReference type="GO" id="GO:0030424">
    <property type="term" value="C:axon"/>
    <property type="evidence" value="ECO:0007669"/>
    <property type="project" value="TreeGrafter"/>
</dbReference>
<keyword evidence="4 8" id="KW-1133">Transmembrane helix</keyword>
<evidence type="ECO:0008006" key="11">
    <source>
        <dbReference type="Google" id="ProtNLM"/>
    </source>
</evidence>
<dbReference type="GO" id="GO:0050909">
    <property type="term" value="P:sensory perception of taste"/>
    <property type="evidence" value="ECO:0007669"/>
    <property type="project" value="InterPro"/>
</dbReference>
<feature type="transmembrane region" description="Helical" evidence="8">
    <location>
        <begin position="214"/>
        <end position="233"/>
    </location>
</feature>
<dbReference type="AlphaFoldDB" id="A0A834HX09"/>
<dbReference type="GO" id="GO:0030425">
    <property type="term" value="C:dendrite"/>
    <property type="evidence" value="ECO:0007669"/>
    <property type="project" value="TreeGrafter"/>
</dbReference>
<evidence type="ECO:0000313" key="10">
    <source>
        <dbReference type="Proteomes" id="UP000625711"/>
    </source>
</evidence>
<feature type="transmembrane region" description="Helical" evidence="8">
    <location>
        <begin position="83"/>
        <end position="113"/>
    </location>
</feature>
<dbReference type="GO" id="GO:0005886">
    <property type="term" value="C:plasma membrane"/>
    <property type="evidence" value="ECO:0007669"/>
    <property type="project" value="UniProtKB-SubCell"/>
</dbReference>
<dbReference type="PANTHER" id="PTHR21143">
    <property type="entry name" value="INVERTEBRATE GUSTATORY RECEPTOR"/>
    <property type="match status" value="1"/>
</dbReference>
<keyword evidence="7" id="KW-0807">Transducer</keyword>
<evidence type="ECO:0000256" key="6">
    <source>
        <dbReference type="ARBA" id="ARBA00023170"/>
    </source>
</evidence>
<evidence type="ECO:0000256" key="7">
    <source>
        <dbReference type="ARBA" id="ARBA00023224"/>
    </source>
</evidence>
<gene>
    <name evidence="9" type="ORF">GWI33_018100</name>
</gene>
<evidence type="ECO:0000256" key="8">
    <source>
        <dbReference type="SAM" id="Phobius"/>
    </source>
</evidence>
<dbReference type="GO" id="GO:0008049">
    <property type="term" value="P:male courtship behavior"/>
    <property type="evidence" value="ECO:0007669"/>
    <property type="project" value="TreeGrafter"/>
</dbReference>
<dbReference type="OrthoDB" id="6748730at2759"/>
<dbReference type="GO" id="GO:0043025">
    <property type="term" value="C:neuronal cell body"/>
    <property type="evidence" value="ECO:0007669"/>
    <property type="project" value="TreeGrafter"/>
</dbReference>
<protein>
    <recommendedName>
        <fullName evidence="11">Gustatory receptor</fullName>
    </recommendedName>
</protein>
<accession>A0A834HX09</accession>
<evidence type="ECO:0000256" key="1">
    <source>
        <dbReference type="ARBA" id="ARBA00004651"/>
    </source>
</evidence>
<name>A0A834HX09_RHYFE</name>
<sequence length="242" mass="27813">MKEITNRFHTLNKYLEELKELKCGDDDDIFNKPFVKKQHRMSIISDVLEDENEMTNRCPCEEVHKLRKCHVYLCEKVDEYNNIFGTIILLLLFVITVVWLDCTVFFASIYMLRTNSKPRLPVYDGLLYFILIGIFWIAGAVIQAIALASTGEKLLKETTKTSRISSALLTHLPLSKTPDVDHCYKKQLELLNQQSSFKKICVSAAGFFDVNNKMLGVMAANVSSYLLIILQFLTQKEDKNND</sequence>
<organism evidence="9 10">
    <name type="scientific">Rhynchophorus ferrugineus</name>
    <name type="common">Red palm weevil</name>
    <name type="synonym">Curculio ferrugineus</name>
    <dbReference type="NCBI Taxonomy" id="354439"/>
    <lineage>
        <taxon>Eukaryota</taxon>
        <taxon>Metazoa</taxon>
        <taxon>Ecdysozoa</taxon>
        <taxon>Arthropoda</taxon>
        <taxon>Hexapoda</taxon>
        <taxon>Insecta</taxon>
        <taxon>Pterygota</taxon>
        <taxon>Neoptera</taxon>
        <taxon>Endopterygota</taxon>
        <taxon>Coleoptera</taxon>
        <taxon>Polyphaga</taxon>
        <taxon>Cucujiformia</taxon>
        <taxon>Curculionidae</taxon>
        <taxon>Dryophthorinae</taxon>
        <taxon>Rhynchophorus</taxon>
    </lineage>
</organism>
<proteinExistence type="predicted"/>
<comment type="subcellular location">
    <subcellularLocation>
        <location evidence="1">Cell membrane</location>
        <topology evidence="1">Multi-pass membrane protein</topology>
    </subcellularLocation>
</comment>
<dbReference type="EMBL" id="JAACXV010014301">
    <property type="protein sequence ID" value="KAF7268748.1"/>
    <property type="molecule type" value="Genomic_DNA"/>
</dbReference>
<keyword evidence="3 8" id="KW-0812">Transmembrane</keyword>
<dbReference type="GO" id="GO:0007165">
    <property type="term" value="P:signal transduction"/>
    <property type="evidence" value="ECO:0007669"/>
    <property type="project" value="UniProtKB-KW"/>
</dbReference>
<evidence type="ECO:0000313" key="9">
    <source>
        <dbReference type="EMBL" id="KAF7268748.1"/>
    </source>
</evidence>
<feature type="transmembrane region" description="Helical" evidence="8">
    <location>
        <begin position="125"/>
        <end position="148"/>
    </location>
</feature>
<dbReference type="InterPro" id="IPR013604">
    <property type="entry name" value="7TM_chemorcpt"/>
</dbReference>
<dbReference type="Proteomes" id="UP000625711">
    <property type="component" value="Unassembled WGS sequence"/>
</dbReference>
<reference evidence="9" key="1">
    <citation type="submission" date="2020-08" db="EMBL/GenBank/DDBJ databases">
        <title>Genome sequencing and assembly of the red palm weevil Rhynchophorus ferrugineus.</title>
        <authorList>
            <person name="Dias G.B."/>
            <person name="Bergman C.M."/>
            <person name="Manee M."/>
        </authorList>
    </citation>
    <scope>NUCLEOTIDE SEQUENCE</scope>
    <source>
        <strain evidence="9">AA-2017</strain>
        <tissue evidence="9">Whole larva</tissue>
    </source>
</reference>
<evidence type="ECO:0000256" key="2">
    <source>
        <dbReference type="ARBA" id="ARBA00022475"/>
    </source>
</evidence>
<keyword evidence="6" id="KW-0675">Receptor</keyword>
<evidence type="ECO:0000256" key="4">
    <source>
        <dbReference type="ARBA" id="ARBA00022989"/>
    </source>
</evidence>
<keyword evidence="10" id="KW-1185">Reference proteome</keyword>
<evidence type="ECO:0000256" key="3">
    <source>
        <dbReference type="ARBA" id="ARBA00022692"/>
    </source>
</evidence>
<evidence type="ECO:0000256" key="5">
    <source>
        <dbReference type="ARBA" id="ARBA00023136"/>
    </source>
</evidence>
<comment type="caution">
    <text evidence="9">The sequence shown here is derived from an EMBL/GenBank/DDBJ whole genome shotgun (WGS) entry which is preliminary data.</text>
</comment>